<sequence>MDLSEIKIAHYTGQRIWMVRAQGGKYLRHFRTGSVISIEHLDRFYNHLDHGSPKIPSNEQIRRLILENERYIDKTSKIPKFNASGRNCFHQIDHFLNDIKKGDLVVSLDTTHIMIGVCTSSKATLSSRAIASSADPEKMTTVKLKHRLRKGVEWGPIIKRETVGGLLKGTFQSRHTVTNLDTHWRDIFGLIYPFFTYNNELYFSNRIGTRSDINGKIISKLFDNLSSVQVILEELLERKLSDEFVNNLLNDDIAWEEFDLTAKAYFGSPGGIFNKVPLPLSVNPKFVLRAFALAFLLTSGQITAVAAADQLSPADDAFNIYTPAEIVDERLLQRDGDENVDRLLGELARKNADAFGKIKTGQKTAKVKAKLRLSVPKHDTTNLEDKAGIKVTRVGSNAQ</sequence>
<evidence type="ECO:0000313" key="1">
    <source>
        <dbReference type="EMBL" id="UZW19763.1"/>
    </source>
</evidence>
<keyword evidence="2" id="KW-1185">Reference proteome</keyword>
<evidence type="ECO:0008006" key="3">
    <source>
        <dbReference type="Google" id="ProtNLM"/>
    </source>
</evidence>
<dbReference type="Proteomes" id="UP001164116">
    <property type="component" value="Chromosome"/>
</dbReference>
<accession>A0ABY6QLB1</accession>
<dbReference type="EMBL" id="CP112866">
    <property type="protein sequence ID" value="UZW19763.1"/>
    <property type="molecule type" value="Genomic_DNA"/>
</dbReference>
<organism evidence="1 2">
    <name type="scientific">Pseudomonas quebecensis</name>
    <dbReference type="NCBI Taxonomy" id="2995174"/>
    <lineage>
        <taxon>Bacteria</taxon>
        <taxon>Pseudomonadati</taxon>
        <taxon>Pseudomonadota</taxon>
        <taxon>Gammaproteobacteria</taxon>
        <taxon>Pseudomonadales</taxon>
        <taxon>Pseudomonadaceae</taxon>
        <taxon>Pseudomonas</taxon>
    </lineage>
</organism>
<reference evidence="1" key="1">
    <citation type="submission" date="2022-11" db="EMBL/GenBank/DDBJ databases">
        <title>Taxonomic description of a new Pseudomonas species.</title>
        <authorList>
            <person name="Tambong J.T."/>
        </authorList>
    </citation>
    <scope>NUCLEOTIDE SEQUENCE</scope>
    <source>
        <strain evidence="1">S1Bt42</strain>
    </source>
</reference>
<evidence type="ECO:0000313" key="2">
    <source>
        <dbReference type="Proteomes" id="UP001164116"/>
    </source>
</evidence>
<proteinExistence type="predicted"/>
<gene>
    <name evidence="1" type="ORF">OSC50_05300</name>
</gene>
<dbReference type="RefSeq" id="WP_266246443.1">
    <property type="nucleotide sequence ID" value="NZ_CP112866.1"/>
</dbReference>
<protein>
    <recommendedName>
        <fullName evidence="3">DUF4238 domain-containing protein</fullName>
    </recommendedName>
</protein>
<name>A0ABY6QLB1_9PSED</name>